<dbReference type="OrthoDB" id="4516036at2"/>
<organism evidence="1 2">
    <name type="scientific">Nocardia panacis</name>
    <dbReference type="NCBI Taxonomy" id="2340916"/>
    <lineage>
        <taxon>Bacteria</taxon>
        <taxon>Bacillati</taxon>
        <taxon>Actinomycetota</taxon>
        <taxon>Actinomycetes</taxon>
        <taxon>Mycobacteriales</taxon>
        <taxon>Nocardiaceae</taxon>
        <taxon>Nocardia</taxon>
    </lineage>
</organism>
<name>A0A3A4KF81_9NOCA</name>
<gene>
    <name evidence="1" type="ORF">D5S18_07730</name>
</gene>
<keyword evidence="2" id="KW-1185">Reference proteome</keyword>
<dbReference type="EMBL" id="QZFU01000015">
    <property type="protein sequence ID" value="RJO77619.1"/>
    <property type="molecule type" value="Genomic_DNA"/>
</dbReference>
<accession>A0A3A4KF81</accession>
<evidence type="ECO:0000313" key="2">
    <source>
        <dbReference type="Proteomes" id="UP000266677"/>
    </source>
</evidence>
<sequence length="384" mass="41858">MIGQECDWFAHAATTPQAARAQVNHQLAVYTETARDCARTHLSEETSVCVSGSLARGEPSCRYRDGGYLLGSDVDLVAVLDHDDDHGVLCVEKFLCSVRERHPEIDTTVFVLHRPNLRRVSGRFGADLHHAATQPLSGRPLTGVAAPRISEREALEGITHQLATIYCPDSPAGTNPWQSKTALEALRAVAARDLPGPQRYSALADDPAVCEVADPMLVARLVRARELNTASPIAAHHCYELVVAAMCCLFGVAIGHRELIAALHTPRTGMHVLDGFQHAVTAATIILYGPSRLRQSAASALHLIVTAIDRDTLPTSRDAVDALVRISPVEFSRGIDHPNHVLHQHLQALRRDYYSWLGPHNFGARPVANYRGPAPDTRIQEVDA</sequence>
<reference evidence="1 2" key="1">
    <citation type="submission" date="2018-09" db="EMBL/GenBank/DDBJ databases">
        <title>YIM PH21274 draft genome.</title>
        <authorList>
            <person name="Miao C."/>
        </authorList>
    </citation>
    <scope>NUCLEOTIDE SEQUENCE [LARGE SCALE GENOMIC DNA]</scope>
    <source>
        <strain evidence="1 2">YIM PH 21724</strain>
    </source>
</reference>
<proteinExistence type="predicted"/>
<evidence type="ECO:0008006" key="3">
    <source>
        <dbReference type="Google" id="ProtNLM"/>
    </source>
</evidence>
<dbReference type="RefSeq" id="WP_120039144.1">
    <property type="nucleotide sequence ID" value="NZ_QZFU01000015.1"/>
</dbReference>
<dbReference type="Proteomes" id="UP000266677">
    <property type="component" value="Unassembled WGS sequence"/>
</dbReference>
<protein>
    <recommendedName>
        <fullName evidence="3">Nucleotidyltransferase domain-containing protein</fullName>
    </recommendedName>
</protein>
<comment type="caution">
    <text evidence="1">The sequence shown here is derived from an EMBL/GenBank/DDBJ whole genome shotgun (WGS) entry which is preliminary data.</text>
</comment>
<evidence type="ECO:0000313" key="1">
    <source>
        <dbReference type="EMBL" id="RJO77619.1"/>
    </source>
</evidence>
<dbReference type="AlphaFoldDB" id="A0A3A4KF81"/>